<dbReference type="RefSeq" id="WP_087280158.1">
    <property type="nucleotide sequence ID" value="NZ_CP021455.1"/>
</dbReference>
<evidence type="ECO:0000256" key="8">
    <source>
        <dbReference type="ARBA" id="ARBA00022842"/>
    </source>
</evidence>
<dbReference type="PROSITE" id="PS01079">
    <property type="entry name" value="MOCF_BIOSYNTHESIS_2"/>
    <property type="match status" value="1"/>
</dbReference>
<dbReference type="PANTHER" id="PTHR10192:SF5">
    <property type="entry name" value="GEPHYRIN"/>
    <property type="match status" value="1"/>
</dbReference>
<name>A0A1Y0EME2_9BURK</name>
<proteinExistence type="inferred from homology"/>
<organism evidence="13 14">
    <name type="scientific">Comamonas serinivorans</name>
    <dbReference type="NCBI Taxonomy" id="1082851"/>
    <lineage>
        <taxon>Bacteria</taxon>
        <taxon>Pseudomonadati</taxon>
        <taxon>Pseudomonadota</taxon>
        <taxon>Betaproteobacteria</taxon>
        <taxon>Burkholderiales</taxon>
        <taxon>Comamonadaceae</taxon>
        <taxon>Comamonas</taxon>
    </lineage>
</organism>
<comment type="cofactor">
    <cofactor evidence="1 11">
        <name>Mg(2+)</name>
        <dbReference type="ChEBI" id="CHEBI:18420"/>
    </cofactor>
</comment>
<dbReference type="NCBIfam" id="TIGR00177">
    <property type="entry name" value="molyb_syn"/>
    <property type="match status" value="1"/>
</dbReference>
<dbReference type="InterPro" id="IPR036135">
    <property type="entry name" value="MoeA_linker/N_sf"/>
</dbReference>
<protein>
    <recommendedName>
        <fullName evidence="11">Molybdopterin molybdenumtransferase</fullName>
        <ecNumber evidence="11">2.10.1.1</ecNumber>
    </recommendedName>
</protein>
<feature type="domain" description="MoaB/Mog" evidence="12">
    <location>
        <begin position="184"/>
        <end position="331"/>
    </location>
</feature>
<dbReference type="InterPro" id="IPR038987">
    <property type="entry name" value="MoeA-like"/>
</dbReference>
<keyword evidence="7 11" id="KW-0479">Metal-binding</keyword>
<dbReference type="InterPro" id="IPR036688">
    <property type="entry name" value="MoeA_C_domain_IV_sf"/>
</dbReference>
<dbReference type="Proteomes" id="UP000196138">
    <property type="component" value="Chromosome"/>
</dbReference>
<evidence type="ECO:0000256" key="10">
    <source>
        <dbReference type="ARBA" id="ARBA00047317"/>
    </source>
</evidence>
<evidence type="ECO:0000256" key="11">
    <source>
        <dbReference type="RuleBase" id="RU365090"/>
    </source>
</evidence>
<dbReference type="UniPathway" id="UPA00344"/>
<evidence type="ECO:0000256" key="6">
    <source>
        <dbReference type="ARBA" id="ARBA00022679"/>
    </source>
</evidence>
<dbReference type="GO" id="GO:0005829">
    <property type="term" value="C:cytosol"/>
    <property type="evidence" value="ECO:0007669"/>
    <property type="project" value="TreeGrafter"/>
</dbReference>
<dbReference type="InterPro" id="IPR005111">
    <property type="entry name" value="MoeA_C_domain_IV"/>
</dbReference>
<dbReference type="Gene3D" id="3.40.980.10">
    <property type="entry name" value="MoaB/Mog-like domain"/>
    <property type="match status" value="1"/>
</dbReference>
<dbReference type="GO" id="GO:0046872">
    <property type="term" value="F:metal ion binding"/>
    <property type="evidence" value="ECO:0007669"/>
    <property type="project" value="UniProtKB-UniRule"/>
</dbReference>
<evidence type="ECO:0000256" key="7">
    <source>
        <dbReference type="ARBA" id="ARBA00022723"/>
    </source>
</evidence>
<dbReference type="EC" id="2.10.1.1" evidence="11"/>
<dbReference type="Pfam" id="PF00994">
    <property type="entry name" value="MoCF_biosynth"/>
    <property type="match status" value="1"/>
</dbReference>
<dbReference type="InterPro" id="IPR001453">
    <property type="entry name" value="MoaB/Mog_dom"/>
</dbReference>
<dbReference type="OrthoDB" id="9804758at2"/>
<dbReference type="SUPFAM" id="SSF53218">
    <property type="entry name" value="Molybdenum cofactor biosynthesis proteins"/>
    <property type="match status" value="1"/>
</dbReference>
<dbReference type="EMBL" id="CP021455">
    <property type="protein sequence ID" value="ARU04825.1"/>
    <property type="molecule type" value="Genomic_DNA"/>
</dbReference>
<evidence type="ECO:0000313" key="14">
    <source>
        <dbReference type="Proteomes" id="UP000196138"/>
    </source>
</evidence>
<comment type="catalytic activity">
    <reaction evidence="10">
        <text>adenylyl-molybdopterin + molybdate = Mo-molybdopterin + AMP + H(+)</text>
        <dbReference type="Rhea" id="RHEA:35047"/>
        <dbReference type="ChEBI" id="CHEBI:15378"/>
        <dbReference type="ChEBI" id="CHEBI:36264"/>
        <dbReference type="ChEBI" id="CHEBI:62727"/>
        <dbReference type="ChEBI" id="CHEBI:71302"/>
        <dbReference type="ChEBI" id="CHEBI:456215"/>
        <dbReference type="EC" id="2.10.1.1"/>
    </reaction>
</comment>
<comment type="similarity">
    <text evidence="4 11">Belongs to the MoeA family.</text>
</comment>
<dbReference type="InterPro" id="IPR005110">
    <property type="entry name" value="MoeA_linker/N"/>
</dbReference>
<evidence type="ECO:0000259" key="12">
    <source>
        <dbReference type="SMART" id="SM00852"/>
    </source>
</evidence>
<dbReference type="Gene3D" id="2.170.190.11">
    <property type="entry name" value="Molybdopterin biosynthesis moea protein, domain 3"/>
    <property type="match status" value="1"/>
</dbReference>
<dbReference type="GO" id="GO:0061599">
    <property type="term" value="F:molybdopterin molybdotransferase activity"/>
    <property type="evidence" value="ECO:0007669"/>
    <property type="project" value="UniProtKB-UniRule"/>
</dbReference>
<keyword evidence="8 11" id="KW-0460">Magnesium</keyword>
<dbReference type="InterPro" id="IPR008284">
    <property type="entry name" value="MoCF_biosynth_CS"/>
</dbReference>
<keyword evidence="6 11" id="KW-0808">Transferase</keyword>
<dbReference type="Pfam" id="PF03453">
    <property type="entry name" value="MoeA_N"/>
    <property type="match status" value="1"/>
</dbReference>
<dbReference type="KEGG" id="cser:CCO03_09160"/>
<dbReference type="Gene3D" id="2.40.340.10">
    <property type="entry name" value="MoeA, C-terminal, domain IV"/>
    <property type="match status" value="1"/>
</dbReference>
<dbReference type="InterPro" id="IPR036425">
    <property type="entry name" value="MoaB/Mog-like_dom_sf"/>
</dbReference>
<comment type="function">
    <text evidence="2 11">Catalyzes the insertion of molybdate into adenylated molybdopterin with the concomitant release of AMP.</text>
</comment>
<evidence type="ECO:0000256" key="4">
    <source>
        <dbReference type="ARBA" id="ARBA00010763"/>
    </source>
</evidence>
<keyword evidence="14" id="KW-1185">Reference proteome</keyword>
<dbReference type="GO" id="GO:0006777">
    <property type="term" value="P:Mo-molybdopterin cofactor biosynthetic process"/>
    <property type="evidence" value="ECO:0007669"/>
    <property type="project" value="UniProtKB-UniRule"/>
</dbReference>
<dbReference type="Pfam" id="PF03454">
    <property type="entry name" value="MoeA_C"/>
    <property type="match status" value="1"/>
</dbReference>
<evidence type="ECO:0000256" key="2">
    <source>
        <dbReference type="ARBA" id="ARBA00002901"/>
    </source>
</evidence>
<dbReference type="SMART" id="SM00852">
    <property type="entry name" value="MoCF_biosynth"/>
    <property type="match status" value="1"/>
</dbReference>
<dbReference type="Gene3D" id="3.90.105.10">
    <property type="entry name" value="Molybdopterin biosynthesis moea protein, domain 2"/>
    <property type="match status" value="1"/>
</dbReference>
<dbReference type="AlphaFoldDB" id="A0A1Y0EME2"/>
<comment type="pathway">
    <text evidence="3 11">Cofactor biosynthesis; molybdopterin biosynthesis.</text>
</comment>
<keyword evidence="5 11" id="KW-0500">Molybdenum</keyword>
<gene>
    <name evidence="13" type="ORF">CCO03_09160</name>
</gene>
<keyword evidence="9 11" id="KW-0501">Molybdenum cofactor biosynthesis</keyword>
<reference evidence="13 14" key="1">
    <citation type="submission" date="2017-05" db="EMBL/GenBank/DDBJ databases">
        <authorList>
            <person name="Song R."/>
            <person name="Chenine A.L."/>
            <person name="Ruprecht R.M."/>
        </authorList>
    </citation>
    <scope>NUCLEOTIDE SEQUENCE [LARGE SCALE GENOMIC DNA]</scope>
    <source>
        <strain evidence="13 14">DSM 26136</strain>
    </source>
</reference>
<dbReference type="NCBIfam" id="NF045515">
    <property type="entry name" value="Glp_gephyrin"/>
    <property type="match status" value="1"/>
</dbReference>
<evidence type="ECO:0000256" key="5">
    <source>
        <dbReference type="ARBA" id="ARBA00022505"/>
    </source>
</evidence>
<dbReference type="CDD" id="cd00887">
    <property type="entry name" value="MoeA"/>
    <property type="match status" value="1"/>
</dbReference>
<dbReference type="SUPFAM" id="SSF63867">
    <property type="entry name" value="MoeA C-terminal domain-like"/>
    <property type="match status" value="1"/>
</dbReference>
<evidence type="ECO:0000256" key="3">
    <source>
        <dbReference type="ARBA" id="ARBA00005046"/>
    </source>
</evidence>
<sequence>MTPWTELDVALAHLLAQAQPLTRTEVVPCEAAAGRVLAQAVVSALDVPPADNSAMDGYAVRLADWALPSAGSPLPALPVSQRVAAGEVPQPLQPGTLARIFTGATLPPGADAVQMQELAEPQADGTVRLLSLPRPGEWIRRQGEDIATGATVLPVGRRLSAFDLGLAASVGVPALQVVARPRVAVLCSGNELVAPGAVAPQALPAGQIFNSNRPVLLALLRALGCAVSDLGVAPDDLAQTQALLAEAARDHDLVLASGGMSVGEEDHMKAAVQALGELALWQIAMKPGKPFAFGRLRRGARAGQAWFIGLPGNPVSSSVCSLLLVRPFVLALQGVTGEALAWPAQPLRADFAVPKAGKRREFLRVRRNPQGGLDLFAHQGSGVLTSLAWADGLVDLPAGQTVAPGDAVRYIALSDLG</sequence>
<evidence type="ECO:0000256" key="9">
    <source>
        <dbReference type="ARBA" id="ARBA00023150"/>
    </source>
</evidence>
<dbReference type="PANTHER" id="PTHR10192">
    <property type="entry name" value="MOLYBDOPTERIN BIOSYNTHESIS PROTEIN"/>
    <property type="match status" value="1"/>
</dbReference>
<accession>A0A1Y0EME2</accession>
<evidence type="ECO:0000313" key="13">
    <source>
        <dbReference type="EMBL" id="ARU04825.1"/>
    </source>
</evidence>
<evidence type="ECO:0000256" key="1">
    <source>
        <dbReference type="ARBA" id="ARBA00001946"/>
    </source>
</evidence>
<dbReference type="FunFam" id="3.40.980.10:FF:000004">
    <property type="entry name" value="Molybdopterin molybdenumtransferase"/>
    <property type="match status" value="1"/>
</dbReference>
<dbReference type="SUPFAM" id="SSF63882">
    <property type="entry name" value="MoeA N-terminal region -like"/>
    <property type="match status" value="1"/>
</dbReference>